<dbReference type="Proteomes" id="UP000002608">
    <property type="component" value="Chromosome"/>
</dbReference>
<evidence type="ECO:0000256" key="1">
    <source>
        <dbReference type="SAM" id="MobiDB-lite"/>
    </source>
</evidence>
<accession>A8H6R1</accession>
<name>A8H6R1_SHEPA</name>
<dbReference type="NCBIfam" id="NF038116">
    <property type="entry name" value="Sden1266_dom"/>
    <property type="match status" value="1"/>
</dbReference>
<proteinExistence type="predicted"/>
<reference evidence="3 4" key="1">
    <citation type="submission" date="2007-10" db="EMBL/GenBank/DDBJ databases">
        <title>Complete sequence of Shewanella pealeana ATCC 700345.</title>
        <authorList>
            <consortium name="US DOE Joint Genome Institute"/>
            <person name="Copeland A."/>
            <person name="Lucas S."/>
            <person name="Lapidus A."/>
            <person name="Barry K."/>
            <person name="Glavina del Rio T."/>
            <person name="Dalin E."/>
            <person name="Tice H."/>
            <person name="Pitluck S."/>
            <person name="Chertkov O."/>
            <person name="Brettin T."/>
            <person name="Bruce D."/>
            <person name="Detter J.C."/>
            <person name="Han C."/>
            <person name="Schmutz J."/>
            <person name="Larimer F."/>
            <person name="Land M."/>
            <person name="Hauser L."/>
            <person name="Kyrpides N."/>
            <person name="Kim E."/>
            <person name="Zhao J.-S.Z."/>
            <person name="Manno D."/>
            <person name="Hawari J."/>
            <person name="Richardson P."/>
        </authorList>
    </citation>
    <scope>NUCLEOTIDE SEQUENCE [LARGE SCALE GENOMIC DNA]</scope>
    <source>
        <strain evidence="4">ATCC 700345 / ANG-SQ1</strain>
    </source>
</reference>
<sequence>MNTNQTHTTHITNTSEQKWTLAQLARVALLMLPMTLVQSASASSDMSMLSQPQSTSVAQTVSSDDQSSQAAQDGNTLSELQISKLELQRVKQTQLQAMQTTGTTSPEPLTREKLTREQIVQSHIDKAMQANFELAKSGSVKQFANGIYRDFYIYDAYSRLFVDNDYDGFYQTFSVTFDADVEGYYANERADVFAELYLSRNGGPWEHYYTTDIFRIVGNATDDDFEVLTTLESGYRTDHYDVLIDLYEVGYGDIVATVSSNDFDSLYALPLESRDRDDYYIEEDYHGGSVSIAMLLMLLTLLCYRHSSALKNR</sequence>
<evidence type="ECO:0000256" key="2">
    <source>
        <dbReference type="SAM" id="SignalP"/>
    </source>
</evidence>
<feature type="compositionally biased region" description="Low complexity" evidence="1">
    <location>
        <begin position="47"/>
        <end position="73"/>
    </location>
</feature>
<evidence type="ECO:0008006" key="5">
    <source>
        <dbReference type="Google" id="ProtNLM"/>
    </source>
</evidence>
<keyword evidence="4" id="KW-1185">Reference proteome</keyword>
<gene>
    <name evidence="3" type="ordered locus">Spea_2931</name>
</gene>
<dbReference type="RefSeq" id="WP_012156153.1">
    <property type="nucleotide sequence ID" value="NC_009901.1"/>
</dbReference>
<protein>
    <recommendedName>
        <fullName evidence="5">GlyGly-CTERM sorting domain-containing protein</fullName>
    </recommendedName>
</protein>
<dbReference type="eggNOG" id="ENOG5032RCX">
    <property type="taxonomic scope" value="Bacteria"/>
</dbReference>
<feature type="chain" id="PRO_5002722438" description="GlyGly-CTERM sorting domain-containing protein" evidence="2">
    <location>
        <begin position="43"/>
        <end position="313"/>
    </location>
</feature>
<evidence type="ECO:0000313" key="3">
    <source>
        <dbReference type="EMBL" id="ABV88248.1"/>
    </source>
</evidence>
<dbReference type="AlphaFoldDB" id="A8H6R1"/>
<dbReference type="HOGENOM" id="CLU_073322_0_0_6"/>
<dbReference type="OrthoDB" id="6322244at2"/>
<dbReference type="KEGG" id="spl:Spea_2931"/>
<feature type="region of interest" description="Disordered" evidence="1">
    <location>
        <begin position="47"/>
        <end position="74"/>
    </location>
</feature>
<organism evidence="3 4">
    <name type="scientific">Shewanella pealeana (strain ATCC 700345 / ANG-SQ1)</name>
    <dbReference type="NCBI Taxonomy" id="398579"/>
    <lineage>
        <taxon>Bacteria</taxon>
        <taxon>Pseudomonadati</taxon>
        <taxon>Pseudomonadota</taxon>
        <taxon>Gammaproteobacteria</taxon>
        <taxon>Alteromonadales</taxon>
        <taxon>Shewanellaceae</taxon>
        <taxon>Shewanella</taxon>
    </lineage>
</organism>
<keyword evidence="2" id="KW-0732">Signal</keyword>
<evidence type="ECO:0000313" key="4">
    <source>
        <dbReference type="Proteomes" id="UP000002608"/>
    </source>
</evidence>
<dbReference type="EMBL" id="CP000851">
    <property type="protein sequence ID" value="ABV88248.1"/>
    <property type="molecule type" value="Genomic_DNA"/>
</dbReference>
<feature type="signal peptide" evidence="2">
    <location>
        <begin position="1"/>
        <end position="42"/>
    </location>
</feature>